<accession>A0A0D0AZ73</accession>
<dbReference type="Proteomes" id="UP000054485">
    <property type="component" value="Unassembled WGS sequence"/>
</dbReference>
<sequence length="205" mass="22844">MKGRLQCSRTWSHPPRLIPLCLNSHHLLLEALRLTNPASTSAFTPVRPQLQAQAQAPPQVHQFSFGQPLPNIPGTQARITPSTLKVKVLHTHQFLRRIHRVSKTDESNERMVMERPAAKCGSRDCKGKGPEQTGVEIPARSLKLVISTTSTNHTSRLIRLHTSTSRCTEPSKLVQDRSGRAALRWIAPQNAPERSVALLCNELIL</sequence>
<evidence type="ECO:0000313" key="1">
    <source>
        <dbReference type="EMBL" id="KIK39627.1"/>
    </source>
</evidence>
<organism evidence="1 2">
    <name type="scientific">Suillus luteus UH-Slu-Lm8-n1</name>
    <dbReference type="NCBI Taxonomy" id="930992"/>
    <lineage>
        <taxon>Eukaryota</taxon>
        <taxon>Fungi</taxon>
        <taxon>Dikarya</taxon>
        <taxon>Basidiomycota</taxon>
        <taxon>Agaricomycotina</taxon>
        <taxon>Agaricomycetes</taxon>
        <taxon>Agaricomycetidae</taxon>
        <taxon>Boletales</taxon>
        <taxon>Suillineae</taxon>
        <taxon>Suillaceae</taxon>
        <taxon>Suillus</taxon>
    </lineage>
</organism>
<dbReference type="EMBL" id="KN835335">
    <property type="protein sequence ID" value="KIK39627.1"/>
    <property type="molecule type" value="Genomic_DNA"/>
</dbReference>
<proteinExistence type="predicted"/>
<protein>
    <submittedName>
        <fullName evidence="1">Uncharacterized protein</fullName>
    </submittedName>
</protein>
<keyword evidence="2" id="KW-1185">Reference proteome</keyword>
<reference evidence="2" key="2">
    <citation type="submission" date="2015-01" db="EMBL/GenBank/DDBJ databases">
        <title>Evolutionary Origins and Diversification of the Mycorrhizal Mutualists.</title>
        <authorList>
            <consortium name="DOE Joint Genome Institute"/>
            <consortium name="Mycorrhizal Genomics Consortium"/>
            <person name="Kohler A."/>
            <person name="Kuo A."/>
            <person name="Nagy L.G."/>
            <person name="Floudas D."/>
            <person name="Copeland A."/>
            <person name="Barry K.W."/>
            <person name="Cichocki N."/>
            <person name="Veneault-Fourrey C."/>
            <person name="LaButti K."/>
            <person name="Lindquist E.A."/>
            <person name="Lipzen A."/>
            <person name="Lundell T."/>
            <person name="Morin E."/>
            <person name="Murat C."/>
            <person name="Riley R."/>
            <person name="Ohm R."/>
            <person name="Sun H."/>
            <person name="Tunlid A."/>
            <person name="Henrissat B."/>
            <person name="Grigoriev I.V."/>
            <person name="Hibbett D.S."/>
            <person name="Martin F."/>
        </authorList>
    </citation>
    <scope>NUCLEOTIDE SEQUENCE [LARGE SCALE GENOMIC DNA]</scope>
    <source>
        <strain evidence="2">UH-Slu-Lm8-n1</strain>
    </source>
</reference>
<name>A0A0D0AZ73_9AGAM</name>
<dbReference type="InParanoid" id="A0A0D0AZ73"/>
<gene>
    <name evidence="1" type="ORF">CY34DRAFT_324555</name>
</gene>
<evidence type="ECO:0000313" key="2">
    <source>
        <dbReference type="Proteomes" id="UP000054485"/>
    </source>
</evidence>
<dbReference type="AlphaFoldDB" id="A0A0D0AZ73"/>
<reference evidence="1 2" key="1">
    <citation type="submission" date="2014-04" db="EMBL/GenBank/DDBJ databases">
        <authorList>
            <consortium name="DOE Joint Genome Institute"/>
            <person name="Kuo A."/>
            <person name="Ruytinx J."/>
            <person name="Rineau F."/>
            <person name="Colpaert J."/>
            <person name="Kohler A."/>
            <person name="Nagy L.G."/>
            <person name="Floudas D."/>
            <person name="Copeland A."/>
            <person name="Barry K.W."/>
            <person name="Cichocki N."/>
            <person name="Veneault-Fourrey C."/>
            <person name="LaButti K."/>
            <person name="Lindquist E.A."/>
            <person name="Lipzen A."/>
            <person name="Lundell T."/>
            <person name="Morin E."/>
            <person name="Murat C."/>
            <person name="Sun H."/>
            <person name="Tunlid A."/>
            <person name="Henrissat B."/>
            <person name="Grigoriev I.V."/>
            <person name="Hibbett D.S."/>
            <person name="Martin F."/>
            <person name="Nordberg H.P."/>
            <person name="Cantor M.N."/>
            <person name="Hua S.X."/>
        </authorList>
    </citation>
    <scope>NUCLEOTIDE SEQUENCE [LARGE SCALE GENOMIC DNA]</scope>
    <source>
        <strain evidence="1 2">UH-Slu-Lm8-n1</strain>
    </source>
</reference>
<dbReference type="HOGENOM" id="CLU_1338308_0_0_1"/>